<proteinExistence type="predicted"/>
<protein>
    <submittedName>
        <fullName evidence="3">FRG domain-containing protein</fullName>
    </submittedName>
</protein>
<evidence type="ECO:0000259" key="2">
    <source>
        <dbReference type="SMART" id="SM00901"/>
    </source>
</evidence>
<dbReference type="AlphaFoldDB" id="A0A495MID3"/>
<reference evidence="3 4" key="1">
    <citation type="submission" date="2018-10" db="EMBL/GenBank/DDBJ databases">
        <title>Genomic Encyclopedia of Archaeal and Bacterial Type Strains, Phase II (KMG-II): from individual species to whole genera.</title>
        <authorList>
            <person name="Goeker M."/>
        </authorList>
    </citation>
    <scope>NUCLEOTIDE SEQUENCE [LARGE SCALE GENOMIC DNA]</scope>
    <source>
        <strain evidence="3 4">DSM 29537</strain>
    </source>
</reference>
<keyword evidence="4" id="KW-1185">Reference proteome</keyword>
<comment type="caution">
    <text evidence="3">The sequence shown here is derived from an EMBL/GenBank/DDBJ whole genome shotgun (WGS) entry which is preliminary data.</text>
</comment>
<feature type="compositionally biased region" description="Polar residues" evidence="1">
    <location>
        <begin position="1"/>
        <end position="11"/>
    </location>
</feature>
<gene>
    <name evidence="3" type="ORF">CLV94_0795</name>
</gene>
<organism evidence="3 4">
    <name type="scientific">Flavobacterium endophyticum</name>
    <dbReference type="NCBI Taxonomy" id="1540163"/>
    <lineage>
        <taxon>Bacteria</taxon>
        <taxon>Pseudomonadati</taxon>
        <taxon>Bacteroidota</taxon>
        <taxon>Flavobacteriia</taxon>
        <taxon>Flavobacteriales</taxon>
        <taxon>Flavobacteriaceae</taxon>
        <taxon>Flavobacterium</taxon>
    </lineage>
</organism>
<dbReference type="EMBL" id="RBLC01000001">
    <property type="protein sequence ID" value="RKS25751.1"/>
    <property type="molecule type" value="Genomic_DNA"/>
</dbReference>
<feature type="compositionally biased region" description="Basic and acidic residues" evidence="1">
    <location>
        <begin position="12"/>
        <end position="21"/>
    </location>
</feature>
<evidence type="ECO:0000256" key="1">
    <source>
        <dbReference type="SAM" id="MobiDB-lite"/>
    </source>
</evidence>
<feature type="region of interest" description="Disordered" evidence="1">
    <location>
        <begin position="1"/>
        <end position="21"/>
    </location>
</feature>
<sequence>MKLISSSFSHTNLDEKSNHPDDRRWAAATPWDAIARSEARKVQTYDDLVTDVAQIMFYNRNLALYYRGQSKDYKKNGMTTLLPTIYRKKEGERLMLKEKFALLEEKVGDIKRLFSESEVRYEGISMLKKYPEIAWSLLQHYEICETPLLDITHSLHVACSFAFDRNKGETGIVYVLGMPWQTDGIGYNTYEELLNVKLLGVCPPQAQRPFFQEGYLAGPFPNYQLDNPRRVPQFDFARRLIAKFEIPIDPSFWGDGFGRIPSKKLYQPKDKIFELLSGKR</sequence>
<dbReference type="SMART" id="SM00901">
    <property type="entry name" value="FRG"/>
    <property type="match status" value="1"/>
</dbReference>
<evidence type="ECO:0000313" key="3">
    <source>
        <dbReference type="EMBL" id="RKS25751.1"/>
    </source>
</evidence>
<dbReference type="RefSeq" id="WP_170148741.1">
    <property type="nucleotide sequence ID" value="NZ_RBLC01000001.1"/>
</dbReference>
<feature type="domain" description="FRG" evidence="2">
    <location>
        <begin position="60"/>
        <end position="174"/>
    </location>
</feature>
<dbReference type="Proteomes" id="UP000277579">
    <property type="component" value="Unassembled WGS sequence"/>
</dbReference>
<dbReference type="Pfam" id="PF08867">
    <property type="entry name" value="FRG"/>
    <property type="match status" value="1"/>
</dbReference>
<accession>A0A495MID3</accession>
<dbReference type="InterPro" id="IPR014966">
    <property type="entry name" value="FRG-dom"/>
</dbReference>
<evidence type="ECO:0000313" key="4">
    <source>
        <dbReference type="Proteomes" id="UP000277579"/>
    </source>
</evidence>
<name>A0A495MID3_9FLAO</name>